<proteinExistence type="predicted"/>
<reference evidence="1 2" key="1">
    <citation type="submission" date="2021-06" db="EMBL/GenBank/DDBJ databases">
        <authorList>
            <person name="Palmer J.M."/>
        </authorList>
    </citation>
    <scope>NUCLEOTIDE SEQUENCE [LARGE SCALE GENOMIC DNA]</scope>
    <source>
        <strain evidence="1 2">AS_MEX2019</strain>
        <tissue evidence="1">Muscle</tissue>
    </source>
</reference>
<keyword evidence="2" id="KW-1185">Reference proteome</keyword>
<evidence type="ECO:0000313" key="1">
    <source>
        <dbReference type="EMBL" id="MEQ2293836.1"/>
    </source>
</evidence>
<sequence length="106" mass="11735">MREQYNSAGDQCVSKAGVQADVTHRVAGYSKKKVGVWGKGRVSGWFLGFVIKDLLKFTQGYTLPEIQLVVKLERTEDCVSRWLLVRSVGACPEQTDCVGRNGNDQA</sequence>
<gene>
    <name evidence="1" type="ORF">AMECASPLE_037550</name>
</gene>
<comment type="caution">
    <text evidence="1">The sequence shown here is derived from an EMBL/GenBank/DDBJ whole genome shotgun (WGS) entry which is preliminary data.</text>
</comment>
<name>A0ABV0YK34_9TELE</name>
<dbReference type="EMBL" id="JAHRIP010034622">
    <property type="protein sequence ID" value="MEQ2293836.1"/>
    <property type="molecule type" value="Genomic_DNA"/>
</dbReference>
<organism evidence="1 2">
    <name type="scientific">Ameca splendens</name>
    <dbReference type="NCBI Taxonomy" id="208324"/>
    <lineage>
        <taxon>Eukaryota</taxon>
        <taxon>Metazoa</taxon>
        <taxon>Chordata</taxon>
        <taxon>Craniata</taxon>
        <taxon>Vertebrata</taxon>
        <taxon>Euteleostomi</taxon>
        <taxon>Actinopterygii</taxon>
        <taxon>Neopterygii</taxon>
        <taxon>Teleostei</taxon>
        <taxon>Neoteleostei</taxon>
        <taxon>Acanthomorphata</taxon>
        <taxon>Ovalentaria</taxon>
        <taxon>Atherinomorphae</taxon>
        <taxon>Cyprinodontiformes</taxon>
        <taxon>Goodeidae</taxon>
        <taxon>Ameca</taxon>
    </lineage>
</organism>
<protein>
    <submittedName>
        <fullName evidence="1">Uncharacterized protein</fullName>
    </submittedName>
</protein>
<accession>A0ABV0YK34</accession>
<evidence type="ECO:0000313" key="2">
    <source>
        <dbReference type="Proteomes" id="UP001469553"/>
    </source>
</evidence>
<dbReference type="Proteomes" id="UP001469553">
    <property type="component" value="Unassembled WGS sequence"/>
</dbReference>